<evidence type="ECO:0000256" key="6">
    <source>
        <dbReference type="SAM" id="MobiDB-lite"/>
    </source>
</evidence>
<accession>A0A0H2RNK6</accession>
<dbReference type="AlphaFoldDB" id="A0A0H2RNK6"/>
<keyword evidence="8" id="KW-1185">Reference proteome</keyword>
<evidence type="ECO:0000313" key="8">
    <source>
        <dbReference type="Proteomes" id="UP000053477"/>
    </source>
</evidence>
<dbReference type="PANTHER" id="PTHR10507">
    <property type="entry name" value="CDC45-RELATED PROTEIN"/>
    <property type="match status" value="1"/>
</dbReference>
<dbReference type="Pfam" id="PF02724">
    <property type="entry name" value="CDC45"/>
    <property type="match status" value="1"/>
</dbReference>
<reference evidence="7 8" key="1">
    <citation type="submission" date="2015-04" db="EMBL/GenBank/DDBJ databases">
        <title>Complete genome sequence of Schizopora paradoxa KUC8140, a cosmopolitan wood degrader in East Asia.</title>
        <authorList>
            <consortium name="DOE Joint Genome Institute"/>
            <person name="Min B."/>
            <person name="Park H."/>
            <person name="Jang Y."/>
            <person name="Kim J.-J."/>
            <person name="Kim K.H."/>
            <person name="Pangilinan J."/>
            <person name="Lipzen A."/>
            <person name="Riley R."/>
            <person name="Grigoriev I.V."/>
            <person name="Spatafora J.W."/>
            <person name="Choi I.-G."/>
        </authorList>
    </citation>
    <scope>NUCLEOTIDE SEQUENCE [LARGE SCALE GENOMIC DNA]</scope>
    <source>
        <strain evidence="7 8">KUC8140</strain>
    </source>
</reference>
<protein>
    <submittedName>
        <fullName evidence="7">CDC45-like protein</fullName>
    </submittedName>
</protein>
<feature type="region of interest" description="Disordered" evidence="6">
    <location>
        <begin position="163"/>
        <end position="220"/>
    </location>
</feature>
<gene>
    <name evidence="7" type="ORF">SCHPADRAFT_904136</name>
</gene>
<dbReference type="GO" id="GO:0003688">
    <property type="term" value="F:DNA replication origin binding"/>
    <property type="evidence" value="ECO:0007669"/>
    <property type="project" value="TreeGrafter"/>
</dbReference>
<evidence type="ECO:0000313" key="7">
    <source>
        <dbReference type="EMBL" id="KLO13550.1"/>
    </source>
</evidence>
<comment type="similarity">
    <text evidence="2">Belongs to the CDC45 family.</text>
</comment>
<name>A0A0H2RNK6_9AGAM</name>
<feature type="compositionally biased region" description="Basic residues" evidence="6">
    <location>
        <begin position="197"/>
        <end position="211"/>
    </location>
</feature>
<dbReference type="PANTHER" id="PTHR10507:SF0">
    <property type="entry name" value="CELL DIVISION CONTROL PROTEIN 45 HOMOLOG"/>
    <property type="match status" value="1"/>
</dbReference>
<feature type="compositionally biased region" description="Acidic residues" evidence="6">
    <location>
        <begin position="167"/>
        <end position="191"/>
    </location>
</feature>
<evidence type="ECO:0000256" key="2">
    <source>
        <dbReference type="ARBA" id="ARBA00010727"/>
    </source>
</evidence>
<dbReference type="GO" id="GO:0031261">
    <property type="term" value="C:DNA replication preinitiation complex"/>
    <property type="evidence" value="ECO:0007669"/>
    <property type="project" value="TreeGrafter"/>
</dbReference>
<dbReference type="EMBL" id="KQ085958">
    <property type="protein sequence ID" value="KLO13550.1"/>
    <property type="molecule type" value="Genomic_DNA"/>
</dbReference>
<dbReference type="Proteomes" id="UP000053477">
    <property type="component" value="Unassembled WGS sequence"/>
</dbReference>
<keyword evidence="5" id="KW-0131">Cell cycle</keyword>
<organism evidence="7 8">
    <name type="scientific">Schizopora paradoxa</name>
    <dbReference type="NCBI Taxonomy" id="27342"/>
    <lineage>
        <taxon>Eukaryota</taxon>
        <taxon>Fungi</taxon>
        <taxon>Dikarya</taxon>
        <taxon>Basidiomycota</taxon>
        <taxon>Agaricomycotina</taxon>
        <taxon>Agaricomycetes</taxon>
        <taxon>Hymenochaetales</taxon>
        <taxon>Schizoporaceae</taxon>
        <taxon>Schizopora</taxon>
    </lineage>
</organism>
<dbReference type="GO" id="GO:0000727">
    <property type="term" value="P:double-strand break repair via break-induced replication"/>
    <property type="evidence" value="ECO:0007669"/>
    <property type="project" value="TreeGrafter"/>
</dbReference>
<dbReference type="GO" id="GO:0003682">
    <property type="term" value="F:chromatin binding"/>
    <property type="evidence" value="ECO:0007669"/>
    <property type="project" value="TreeGrafter"/>
</dbReference>
<dbReference type="STRING" id="27342.A0A0H2RNK6"/>
<dbReference type="GO" id="GO:0003697">
    <property type="term" value="F:single-stranded DNA binding"/>
    <property type="evidence" value="ECO:0007669"/>
    <property type="project" value="TreeGrafter"/>
</dbReference>
<evidence type="ECO:0000256" key="3">
    <source>
        <dbReference type="ARBA" id="ARBA00022705"/>
    </source>
</evidence>
<evidence type="ECO:0000256" key="4">
    <source>
        <dbReference type="ARBA" id="ARBA00023242"/>
    </source>
</evidence>
<dbReference type="GO" id="GO:0006270">
    <property type="term" value="P:DNA replication initiation"/>
    <property type="evidence" value="ECO:0007669"/>
    <property type="project" value="InterPro"/>
</dbReference>
<dbReference type="InParanoid" id="A0A0H2RNK6"/>
<evidence type="ECO:0000256" key="5">
    <source>
        <dbReference type="ARBA" id="ARBA00023306"/>
    </source>
</evidence>
<dbReference type="OrthoDB" id="10258882at2759"/>
<keyword evidence="3" id="KW-0235">DNA replication</keyword>
<feature type="region of interest" description="Disordered" evidence="6">
    <location>
        <begin position="486"/>
        <end position="517"/>
    </location>
</feature>
<evidence type="ECO:0000256" key="1">
    <source>
        <dbReference type="ARBA" id="ARBA00004123"/>
    </source>
</evidence>
<proteinExistence type="inferred from homology"/>
<keyword evidence="4" id="KW-0539">Nucleus</keyword>
<dbReference type="FunCoup" id="A0A0H2RNK6">
    <property type="interactions" value="331"/>
</dbReference>
<dbReference type="InterPro" id="IPR003874">
    <property type="entry name" value="CDC45"/>
</dbReference>
<sequence>MVYLPPPNLQTPSRPGYEHAYNEIVAVHRRSPLSSASSLIMLVAPDVDALCASRMLADLFKQDDIMHRVIPVSGMNELEQTRDELVSNAELHTLILINMGSILDLPSSEWFGDFPDHLRVHIIDSNRPQNLSSLFGPDEKIVVWDDGGAEKLDEQRKAWEKLAYAPPEDEDEDSEDDSEDDLDEDEDEELEGSSSSGKRRRSSPGSGRKRRKVDDNPNRITRDERDECAAVIEKYYMAGTYYGHASSCVVYLLVNELSRTDNDMLWYAILGLTYQYATARISRDLYDRWYAIYENEVRRLNKDVLIDVGPGLGSRNANSASNNSARSADDHSIRVVEELRFTLWRHWNLYDAMMHSGYVASKLGIWRERGKKRLHGLLAKMGFSTNQSQQTYSHMDMSLKKDLHAKLESITPEYGMVELSYSSFTRCCGYRSSPLSAADSVEAVSALLDAAGGIRIEIEIEGARNGGEWFGGGKVWQLYGQNNRWKDEERENVPPGGQADPKKAGAREEEGEGEDADKKTVQWWMRNFWSAYDALNNIQQLRDALRLSMSLHRAVIRQGTTVIDKHAIRTMRGHRVVVISQGPDLALFCHPGALARLAHWLVNAMRERIKGTNVSAHSKKKSLPFVVACLNERDGTYLVVGVNAALEFGDVRKNEFGLAFLDAKERCNARTRHGTFDTNVLEIKQEDLDLFLQTLCEGVRR</sequence>
<comment type="subcellular location">
    <subcellularLocation>
        <location evidence="1">Nucleus</location>
    </subcellularLocation>
</comment>
<dbReference type="GO" id="GO:1902977">
    <property type="term" value="P:mitotic DNA replication preinitiation complex assembly"/>
    <property type="evidence" value="ECO:0007669"/>
    <property type="project" value="TreeGrafter"/>
</dbReference>